<accession>A0A0B3YCW6</accession>
<evidence type="ECO:0000256" key="6">
    <source>
        <dbReference type="ARBA" id="ARBA00022618"/>
    </source>
</evidence>
<evidence type="ECO:0000256" key="11">
    <source>
        <dbReference type="RuleBase" id="RU365094"/>
    </source>
</evidence>
<dbReference type="PANTHER" id="PTHR24220">
    <property type="entry name" value="IMPORT ATP-BINDING PROTEIN"/>
    <property type="match status" value="1"/>
</dbReference>
<reference evidence="13 14" key="1">
    <citation type="submission" date="2014-12" db="EMBL/GenBank/DDBJ databases">
        <title>Genome sequencing of Alteromonas marina AD001.</title>
        <authorList>
            <person name="Adrian T.G.S."/>
            <person name="Chan K.G."/>
        </authorList>
    </citation>
    <scope>NUCLEOTIDE SEQUENCE [LARGE SCALE GENOMIC DNA]</scope>
    <source>
        <strain evidence="13 14">AD001</strain>
    </source>
</reference>
<dbReference type="RefSeq" id="WP_039217976.1">
    <property type="nucleotide sequence ID" value="NZ_JWLW01000010.1"/>
</dbReference>
<comment type="function">
    <text evidence="1">Part of the ABC transporter FtsEX involved in cellular division. Important for assembly or stability of the septal ring.</text>
</comment>
<dbReference type="Pfam" id="PF00005">
    <property type="entry name" value="ABC_tran"/>
    <property type="match status" value="1"/>
</dbReference>
<dbReference type="OrthoDB" id="9802264at2"/>
<evidence type="ECO:0000313" key="13">
    <source>
        <dbReference type="EMBL" id="KHT55024.1"/>
    </source>
</evidence>
<dbReference type="GO" id="GO:0005886">
    <property type="term" value="C:plasma membrane"/>
    <property type="evidence" value="ECO:0007669"/>
    <property type="project" value="UniProtKB-SubCell"/>
</dbReference>
<keyword evidence="10 11" id="KW-0131">Cell cycle</keyword>
<keyword evidence="7 11" id="KW-0547">Nucleotide-binding</keyword>
<evidence type="ECO:0000256" key="2">
    <source>
        <dbReference type="ARBA" id="ARBA00004202"/>
    </source>
</evidence>
<dbReference type="EMBL" id="JWLW01000010">
    <property type="protein sequence ID" value="KHT55024.1"/>
    <property type="molecule type" value="Genomic_DNA"/>
</dbReference>
<evidence type="ECO:0000259" key="12">
    <source>
        <dbReference type="PROSITE" id="PS50893"/>
    </source>
</evidence>
<dbReference type="AlphaFoldDB" id="A0A0B3YCW6"/>
<keyword evidence="9 11" id="KW-0472">Membrane</keyword>
<dbReference type="GO" id="GO:0022857">
    <property type="term" value="F:transmembrane transporter activity"/>
    <property type="evidence" value="ECO:0007669"/>
    <property type="project" value="TreeGrafter"/>
</dbReference>
<feature type="domain" description="ABC transporter" evidence="12">
    <location>
        <begin position="2"/>
        <end position="237"/>
    </location>
</feature>
<evidence type="ECO:0000256" key="8">
    <source>
        <dbReference type="ARBA" id="ARBA00022840"/>
    </source>
</evidence>
<name>A0A0B3YCW6_9ALTE</name>
<dbReference type="PROSITE" id="PS50893">
    <property type="entry name" value="ABC_TRANSPORTER_2"/>
    <property type="match status" value="1"/>
</dbReference>
<dbReference type="GO" id="GO:0005524">
    <property type="term" value="F:ATP binding"/>
    <property type="evidence" value="ECO:0007669"/>
    <property type="project" value="UniProtKB-UniRule"/>
</dbReference>
<keyword evidence="6 11" id="KW-0132">Cell division</keyword>
<evidence type="ECO:0000256" key="7">
    <source>
        <dbReference type="ARBA" id="ARBA00022741"/>
    </source>
</evidence>
<keyword evidence="5 11" id="KW-1003">Cell membrane</keyword>
<dbReference type="GO" id="GO:0051301">
    <property type="term" value="P:cell division"/>
    <property type="evidence" value="ECO:0007669"/>
    <property type="project" value="UniProtKB-UniRule"/>
</dbReference>
<dbReference type="GO" id="GO:0016887">
    <property type="term" value="F:ATP hydrolysis activity"/>
    <property type="evidence" value="ECO:0007669"/>
    <property type="project" value="InterPro"/>
</dbReference>
<dbReference type="SMART" id="SM00382">
    <property type="entry name" value="AAA"/>
    <property type="match status" value="1"/>
</dbReference>
<dbReference type="Proteomes" id="UP000031197">
    <property type="component" value="Unassembled WGS sequence"/>
</dbReference>
<dbReference type="InterPro" id="IPR003439">
    <property type="entry name" value="ABC_transporter-like_ATP-bd"/>
</dbReference>
<dbReference type="PANTHER" id="PTHR24220:SF470">
    <property type="entry name" value="CELL DIVISION ATP-BINDING PROTEIN FTSE"/>
    <property type="match status" value="1"/>
</dbReference>
<evidence type="ECO:0000256" key="9">
    <source>
        <dbReference type="ARBA" id="ARBA00023136"/>
    </source>
</evidence>
<keyword evidence="8 11" id="KW-0067">ATP-binding</keyword>
<keyword evidence="14" id="KW-1185">Reference proteome</keyword>
<dbReference type="InterPro" id="IPR003593">
    <property type="entry name" value="AAA+_ATPase"/>
</dbReference>
<proteinExistence type="inferred from homology"/>
<dbReference type="InterPro" id="IPR005286">
    <property type="entry name" value="Cell_div_FtsE"/>
</dbReference>
<organism evidence="13 14">
    <name type="scientific">Alteromonas marina</name>
    <dbReference type="NCBI Taxonomy" id="203795"/>
    <lineage>
        <taxon>Bacteria</taxon>
        <taxon>Pseudomonadati</taxon>
        <taxon>Pseudomonadota</taxon>
        <taxon>Gammaproteobacteria</taxon>
        <taxon>Alteromonadales</taxon>
        <taxon>Alteromonadaceae</taxon>
        <taxon>Alteromonas/Salinimonas group</taxon>
        <taxon>Alteromonas</taxon>
    </lineage>
</organism>
<dbReference type="PROSITE" id="PS00211">
    <property type="entry name" value="ABC_TRANSPORTER_1"/>
    <property type="match status" value="1"/>
</dbReference>
<gene>
    <name evidence="11" type="primary">ftsE</name>
    <name evidence="13" type="ORF">RJ41_05475</name>
</gene>
<evidence type="ECO:0000256" key="10">
    <source>
        <dbReference type="ARBA" id="ARBA00023306"/>
    </source>
</evidence>
<evidence type="ECO:0000256" key="1">
    <source>
        <dbReference type="ARBA" id="ARBA00002579"/>
    </source>
</evidence>
<dbReference type="InterPro" id="IPR017871">
    <property type="entry name" value="ABC_transporter-like_CS"/>
</dbReference>
<comment type="similarity">
    <text evidence="3 11">Belongs to the ABC transporter superfamily.</text>
</comment>
<evidence type="ECO:0000256" key="5">
    <source>
        <dbReference type="ARBA" id="ARBA00022475"/>
    </source>
</evidence>
<dbReference type="FunFam" id="3.40.50.300:FF:000056">
    <property type="entry name" value="Cell division ATP-binding protein FtsE"/>
    <property type="match status" value="1"/>
</dbReference>
<evidence type="ECO:0000256" key="3">
    <source>
        <dbReference type="ARBA" id="ARBA00005417"/>
    </source>
</evidence>
<comment type="subunit">
    <text evidence="11">Homodimer. Forms a membrane-associated complex with FtsX.</text>
</comment>
<dbReference type="InterPro" id="IPR027417">
    <property type="entry name" value="P-loop_NTPase"/>
</dbReference>
<comment type="caution">
    <text evidence="13">The sequence shown here is derived from an EMBL/GenBank/DDBJ whole genome shotgun (WGS) entry which is preliminary data.</text>
</comment>
<evidence type="ECO:0000256" key="4">
    <source>
        <dbReference type="ARBA" id="ARBA00020019"/>
    </source>
</evidence>
<protein>
    <recommendedName>
        <fullName evidence="4 11">Cell division ATP-binding protein FtsE</fullName>
    </recommendedName>
</protein>
<dbReference type="Gene3D" id="3.40.50.300">
    <property type="entry name" value="P-loop containing nucleotide triphosphate hydrolases"/>
    <property type="match status" value="1"/>
</dbReference>
<sequence>MIKFEQVSKTYPGGQRALSKVNFHIAPGEMAFLTGHSGAGKSTLLKLISIMERPTVGRVLINGHDLNTITRRDIAYIRRDIGMIFQSHQLLMDKSVFDNVALPLVIEGYTHKEIRKRVEAALEMVGLRDKARCLPITLSGGEQQRVGIARAVVNKPPLLLADEPTGNLDPKLSMEIIRLFEDFNQAGVSVLIATHDLGLIARMRYRTLTLKNGQMITDGLTDDLDGTSSASSEGAWS</sequence>
<evidence type="ECO:0000313" key="14">
    <source>
        <dbReference type="Proteomes" id="UP000031197"/>
    </source>
</evidence>
<dbReference type="SUPFAM" id="SSF52540">
    <property type="entry name" value="P-loop containing nucleoside triphosphate hydrolases"/>
    <property type="match status" value="1"/>
</dbReference>
<comment type="subcellular location">
    <subcellularLocation>
        <location evidence="11">Cell inner membrane</location>
        <topology evidence="11">Peripheral membrane protein</topology>
        <orientation evidence="11">Cytoplasmic side</orientation>
    </subcellularLocation>
    <subcellularLocation>
        <location evidence="2">Cell membrane</location>
        <topology evidence="2">Peripheral membrane protein</topology>
    </subcellularLocation>
</comment>
<dbReference type="InterPro" id="IPR015854">
    <property type="entry name" value="ABC_transpr_LolD-like"/>
</dbReference>
<dbReference type="NCBIfam" id="TIGR02673">
    <property type="entry name" value="FtsE"/>
    <property type="match status" value="1"/>
</dbReference>